<gene>
    <name evidence="1" type="ORF">OAUR00152_LOCUS3429</name>
    <name evidence="2" type="ORF">OAUR00152_LOCUS3431</name>
</gene>
<sequence>MGNNHANPTSRMAISAMAEHMKITKAEMLELRDACLAYTVTGEGGDPTLSTICRRDFHKAMSKADVPKTDREILDGLFTMWDKVGEDRADTMMFMTGISPLASVLDIKTKLR</sequence>
<organism evidence="1">
    <name type="scientific">Odontella aurita</name>
    <dbReference type="NCBI Taxonomy" id="265563"/>
    <lineage>
        <taxon>Eukaryota</taxon>
        <taxon>Sar</taxon>
        <taxon>Stramenopiles</taxon>
        <taxon>Ochrophyta</taxon>
        <taxon>Bacillariophyta</taxon>
        <taxon>Mediophyceae</taxon>
        <taxon>Biddulphiophycidae</taxon>
        <taxon>Eupodiscales</taxon>
        <taxon>Odontellaceae</taxon>
        <taxon>Odontella</taxon>
    </lineage>
</organism>
<dbReference type="EMBL" id="HBKQ01004962">
    <property type="protein sequence ID" value="CAE2207976.1"/>
    <property type="molecule type" value="Transcribed_RNA"/>
</dbReference>
<accession>A0A6U6CN04</accession>
<evidence type="ECO:0000313" key="2">
    <source>
        <dbReference type="EMBL" id="CAE2207976.1"/>
    </source>
</evidence>
<reference evidence="1" key="1">
    <citation type="submission" date="2021-01" db="EMBL/GenBank/DDBJ databases">
        <authorList>
            <person name="Corre E."/>
            <person name="Pelletier E."/>
            <person name="Niang G."/>
            <person name="Scheremetjew M."/>
            <person name="Finn R."/>
            <person name="Kale V."/>
            <person name="Holt S."/>
            <person name="Cochrane G."/>
            <person name="Meng A."/>
            <person name="Brown T."/>
            <person name="Cohen L."/>
        </authorList>
    </citation>
    <scope>NUCLEOTIDE SEQUENCE</scope>
    <source>
        <strain evidence="1">Isolate 1302-5</strain>
    </source>
</reference>
<protein>
    <submittedName>
        <fullName evidence="1">Uncharacterized protein</fullName>
    </submittedName>
</protein>
<proteinExistence type="predicted"/>
<dbReference type="AlphaFoldDB" id="A0A6U6CN04"/>
<dbReference type="EMBL" id="HBKQ01004960">
    <property type="protein sequence ID" value="CAE2207971.1"/>
    <property type="molecule type" value="Transcribed_RNA"/>
</dbReference>
<name>A0A6U6CN04_9STRA</name>
<dbReference type="SUPFAM" id="SSF47473">
    <property type="entry name" value="EF-hand"/>
    <property type="match status" value="1"/>
</dbReference>
<dbReference type="InterPro" id="IPR011992">
    <property type="entry name" value="EF-hand-dom_pair"/>
</dbReference>
<evidence type="ECO:0000313" key="1">
    <source>
        <dbReference type="EMBL" id="CAE2207971.1"/>
    </source>
</evidence>